<keyword evidence="3" id="KW-1185">Reference proteome</keyword>
<dbReference type="SUPFAM" id="SSF69593">
    <property type="entry name" value="Glycerol-3-phosphate (1)-acyltransferase"/>
    <property type="match status" value="1"/>
</dbReference>
<dbReference type="AlphaFoldDB" id="A0A1H3ZUI1"/>
<dbReference type="InterPro" id="IPR002123">
    <property type="entry name" value="Plipid/glycerol_acylTrfase"/>
</dbReference>
<accession>A0A1H3ZUI1</accession>
<name>A0A1H3ZUI1_ALKAM</name>
<dbReference type="STRING" id="152573.SAMN04488051_102349"/>
<sequence length="387" mass="43920">MHDVSDRMTQTEQDPFFDIRPYHDQEVAGAIADLIADQEFIKAILHYRFPHLSGPFGWLLSPLVKAALKRKWSSLNSVRDVQLQVAAYMKKTMANTTTDFSYSGVERLKKNQAYLFISNHRDIAMDPAIVNWCLHKYGMNTARIAIGDNLLKKDCVTTLMRLNKSFIVRRSAKGPREMLKALGQLSAYIHHSLGTEKQSIWIAQREGRAKDGNDYTDAAMLKMLYIEGRKQGLSFAEDIGQLHIVPVTISYELDPCDKAKVRELVQKQMQGHYQKGEFEDIDSIIQGITGMKGRVHVAFGEMVQPNVDSADELASALDAEIYRNYRLFPINYLAAGVEHDSVTAEDRALWQAKLAEHSEAEQHWLKTMYGAPVFKLKQQAEQDAPTQ</sequence>
<evidence type="ECO:0000313" key="2">
    <source>
        <dbReference type="EMBL" id="SEA26934.1"/>
    </source>
</evidence>
<dbReference type="PANTHER" id="PTHR30068:SF3">
    <property type="entry name" value="PHOSPHOLIPID_GLYCEROL ACYLTRANSFERASE DOMAIN-CONTAINING PROTEIN"/>
    <property type="match status" value="1"/>
</dbReference>
<organism evidence="2 3">
    <name type="scientific">Alkalimonas amylolytica</name>
    <dbReference type="NCBI Taxonomy" id="152573"/>
    <lineage>
        <taxon>Bacteria</taxon>
        <taxon>Pseudomonadati</taxon>
        <taxon>Pseudomonadota</taxon>
        <taxon>Gammaproteobacteria</taxon>
        <taxon>Alkalimonas</taxon>
    </lineage>
</organism>
<feature type="domain" description="Phospholipid/glycerol acyltransferase" evidence="1">
    <location>
        <begin position="102"/>
        <end position="249"/>
    </location>
</feature>
<dbReference type="Proteomes" id="UP000198773">
    <property type="component" value="Unassembled WGS sequence"/>
</dbReference>
<evidence type="ECO:0000313" key="3">
    <source>
        <dbReference type="Proteomes" id="UP000198773"/>
    </source>
</evidence>
<dbReference type="GO" id="GO:0016746">
    <property type="term" value="F:acyltransferase activity"/>
    <property type="evidence" value="ECO:0007669"/>
    <property type="project" value="UniProtKB-KW"/>
</dbReference>
<dbReference type="EMBL" id="FNRM01000002">
    <property type="protein sequence ID" value="SEA26934.1"/>
    <property type="molecule type" value="Genomic_DNA"/>
</dbReference>
<dbReference type="GO" id="GO:0019698">
    <property type="term" value="P:D-galacturonate catabolic process"/>
    <property type="evidence" value="ECO:0007669"/>
    <property type="project" value="TreeGrafter"/>
</dbReference>
<evidence type="ECO:0000259" key="1">
    <source>
        <dbReference type="Pfam" id="PF01553"/>
    </source>
</evidence>
<keyword evidence="2" id="KW-0012">Acyltransferase</keyword>
<reference evidence="2 3" key="1">
    <citation type="submission" date="2016-10" db="EMBL/GenBank/DDBJ databases">
        <authorList>
            <person name="de Groot N.N."/>
        </authorList>
    </citation>
    <scope>NUCLEOTIDE SEQUENCE [LARGE SCALE GENOMIC DNA]</scope>
    <source>
        <strain evidence="2 3">CGMCC 1.3430</strain>
    </source>
</reference>
<dbReference type="GO" id="GO:0042840">
    <property type="term" value="P:D-glucuronate catabolic process"/>
    <property type="evidence" value="ECO:0007669"/>
    <property type="project" value="TreeGrafter"/>
</dbReference>
<gene>
    <name evidence="2" type="ORF">SAMN04488051_102349</name>
</gene>
<dbReference type="PANTHER" id="PTHR30068">
    <property type="entry name" value="URONATE ISOMERASE"/>
    <property type="match status" value="1"/>
</dbReference>
<protein>
    <submittedName>
        <fullName evidence="2">Acyltransferase</fullName>
    </submittedName>
</protein>
<keyword evidence="2" id="KW-0808">Transferase</keyword>
<dbReference type="Pfam" id="PF01553">
    <property type="entry name" value="Acyltransferase"/>
    <property type="match status" value="1"/>
</dbReference>
<proteinExistence type="predicted"/>